<name>A0A495RJB6_9GAMM</name>
<dbReference type="OrthoDB" id="983149at2"/>
<organism evidence="2 3">
    <name type="scientific">Orbus hercynius</name>
    <dbReference type="NCBI Taxonomy" id="593135"/>
    <lineage>
        <taxon>Bacteria</taxon>
        <taxon>Pseudomonadati</taxon>
        <taxon>Pseudomonadota</taxon>
        <taxon>Gammaproteobacteria</taxon>
        <taxon>Orbales</taxon>
        <taxon>Orbaceae</taxon>
        <taxon>Orbus</taxon>
    </lineage>
</organism>
<reference evidence="2 3" key="1">
    <citation type="submission" date="2018-10" db="EMBL/GenBank/DDBJ databases">
        <title>Genomic Encyclopedia of Type Strains, Phase IV (KMG-IV): sequencing the most valuable type-strain genomes for metagenomic binning, comparative biology and taxonomic classification.</title>
        <authorList>
            <person name="Goeker M."/>
        </authorList>
    </citation>
    <scope>NUCLEOTIDE SEQUENCE [LARGE SCALE GENOMIC DNA]</scope>
    <source>
        <strain evidence="2 3">DSM 22228</strain>
    </source>
</reference>
<proteinExistence type="predicted"/>
<comment type="caution">
    <text evidence="2">The sequence shown here is derived from an EMBL/GenBank/DDBJ whole genome shotgun (WGS) entry which is preliminary data.</text>
</comment>
<evidence type="ECO:0000313" key="2">
    <source>
        <dbReference type="EMBL" id="RKS86888.1"/>
    </source>
</evidence>
<feature type="coiled-coil region" evidence="1">
    <location>
        <begin position="7"/>
        <end position="37"/>
    </location>
</feature>
<dbReference type="Proteomes" id="UP000278542">
    <property type="component" value="Unassembled WGS sequence"/>
</dbReference>
<accession>A0A495RJB6</accession>
<protein>
    <submittedName>
        <fullName evidence="2">Uncharacterized protein</fullName>
    </submittedName>
</protein>
<sequence>MGWKGTIRSLNASIKRSEREAQKNRNANIRLQQKQEKEFKQMQLAIERQLAFNNAADEVKEFENHLNALITLHVKTSKYIDWLELSISSKPNPPIMSYENKNIAVNAYETFSPNFFQKLFKRTNKIKKLLQQKIEIAENTDKELYKQSIKKFDLKLSEWKKDIELSKKVLSYDEESFNHILQNRSELPLACLKYKLDIKEDKLLRISIYINGQEIVPTEVKLLLKSGKVSTKKMSKTKYYEIYQDYVCSILFKVAREVFALLPVKETVITIFDHILDQSTAYLRDIPILSSLMINETINKLNIDKIDPSEALKNFSHNMSFKKTTGFEPVEILKEN</sequence>
<evidence type="ECO:0000256" key="1">
    <source>
        <dbReference type="SAM" id="Coils"/>
    </source>
</evidence>
<keyword evidence="1" id="KW-0175">Coiled coil</keyword>
<dbReference type="EMBL" id="RBWY01000001">
    <property type="protein sequence ID" value="RKS86888.1"/>
    <property type="molecule type" value="Genomic_DNA"/>
</dbReference>
<dbReference type="AlphaFoldDB" id="A0A495RJB6"/>
<dbReference type="RefSeq" id="WP_121143813.1">
    <property type="nucleotide sequence ID" value="NZ_RBWY01000001.1"/>
</dbReference>
<evidence type="ECO:0000313" key="3">
    <source>
        <dbReference type="Proteomes" id="UP000278542"/>
    </source>
</evidence>
<keyword evidence="3" id="KW-1185">Reference proteome</keyword>
<gene>
    <name evidence="2" type="ORF">DES39_0092</name>
</gene>